<evidence type="ECO:0000313" key="10">
    <source>
        <dbReference type="Proteomes" id="UP001166286"/>
    </source>
</evidence>
<evidence type="ECO:0000256" key="4">
    <source>
        <dbReference type="ARBA" id="ARBA00023136"/>
    </source>
</evidence>
<gene>
    <name evidence="9" type="ORF">JMJ35_003983</name>
</gene>
<protein>
    <recommendedName>
        <fullName evidence="8">Rhodopsin domain-containing protein</fullName>
    </recommendedName>
</protein>
<evidence type="ECO:0000256" key="2">
    <source>
        <dbReference type="ARBA" id="ARBA00022692"/>
    </source>
</evidence>
<dbReference type="EMBL" id="JAFEKC020000007">
    <property type="protein sequence ID" value="KAK0513619.1"/>
    <property type="molecule type" value="Genomic_DNA"/>
</dbReference>
<dbReference type="Proteomes" id="UP001166286">
    <property type="component" value="Unassembled WGS sequence"/>
</dbReference>
<feature type="region of interest" description="Disordered" evidence="6">
    <location>
        <begin position="327"/>
        <end position="370"/>
    </location>
</feature>
<feature type="transmembrane region" description="Helical" evidence="7">
    <location>
        <begin position="58"/>
        <end position="81"/>
    </location>
</feature>
<name>A0AA39R4Q9_9LECA</name>
<organism evidence="9 10">
    <name type="scientific">Cladonia borealis</name>
    <dbReference type="NCBI Taxonomy" id="184061"/>
    <lineage>
        <taxon>Eukaryota</taxon>
        <taxon>Fungi</taxon>
        <taxon>Dikarya</taxon>
        <taxon>Ascomycota</taxon>
        <taxon>Pezizomycotina</taxon>
        <taxon>Lecanoromycetes</taxon>
        <taxon>OSLEUM clade</taxon>
        <taxon>Lecanoromycetidae</taxon>
        <taxon>Lecanorales</taxon>
        <taxon>Lecanorineae</taxon>
        <taxon>Cladoniaceae</taxon>
        <taxon>Cladonia</taxon>
    </lineage>
</organism>
<evidence type="ECO:0000256" key="7">
    <source>
        <dbReference type="SAM" id="Phobius"/>
    </source>
</evidence>
<accession>A0AA39R4Q9</accession>
<keyword evidence="4 7" id="KW-0472">Membrane</keyword>
<feature type="transmembrane region" description="Helical" evidence="7">
    <location>
        <begin position="93"/>
        <end position="117"/>
    </location>
</feature>
<dbReference type="PANTHER" id="PTHR33048">
    <property type="entry name" value="PTH11-LIKE INTEGRAL MEMBRANE PROTEIN (AFU_ORTHOLOGUE AFUA_5G11245)"/>
    <property type="match status" value="1"/>
</dbReference>
<proteinExistence type="inferred from homology"/>
<comment type="subcellular location">
    <subcellularLocation>
        <location evidence="1">Membrane</location>
        <topology evidence="1">Multi-pass membrane protein</topology>
    </subcellularLocation>
</comment>
<dbReference type="Pfam" id="PF20684">
    <property type="entry name" value="Fung_rhodopsin"/>
    <property type="match status" value="1"/>
</dbReference>
<evidence type="ECO:0000256" key="6">
    <source>
        <dbReference type="SAM" id="MobiDB-lite"/>
    </source>
</evidence>
<dbReference type="InterPro" id="IPR049326">
    <property type="entry name" value="Rhodopsin_dom_fungi"/>
</dbReference>
<feature type="compositionally biased region" description="Polar residues" evidence="6">
    <location>
        <begin position="394"/>
        <end position="410"/>
    </location>
</feature>
<feature type="transmembrane region" description="Helical" evidence="7">
    <location>
        <begin position="137"/>
        <end position="157"/>
    </location>
</feature>
<reference evidence="9" key="1">
    <citation type="submission" date="2023-03" db="EMBL/GenBank/DDBJ databases">
        <title>Complete genome of Cladonia borealis.</title>
        <authorList>
            <person name="Park H."/>
        </authorList>
    </citation>
    <scope>NUCLEOTIDE SEQUENCE</scope>
    <source>
        <strain evidence="9">ANT050790</strain>
    </source>
</reference>
<keyword evidence="3 7" id="KW-1133">Transmembrane helix</keyword>
<evidence type="ECO:0000313" key="9">
    <source>
        <dbReference type="EMBL" id="KAK0513619.1"/>
    </source>
</evidence>
<dbReference type="PANTHER" id="PTHR33048:SF129">
    <property type="entry name" value="INTEGRAL MEMBRANE PROTEIN-RELATED"/>
    <property type="match status" value="1"/>
</dbReference>
<feature type="transmembrane region" description="Helical" evidence="7">
    <location>
        <begin position="298"/>
        <end position="317"/>
    </location>
</feature>
<evidence type="ECO:0000259" key="8">
    <source>
        <dbReference type="Pfam" id="PF20684"/>
    </source>
</evidence>
<evidence type="ECO:0000256" key="5">
    <source>
        <dbReference type="ARBA" id="ARBA00038359"/>
    </source>
</evidence>
<feature type="transmembrane region" description="Helical" evidence="7">
    <location>
        <begin position="169"/>
        <end position="190"/>
    </location>
</feature>
<dbReference type="GO" id="GO:0016020">
    <property type="term" value="C:membrane"/>
    <property type="evidence" value="ECO:0007669"/>
    <property type="project" value="UniProtKB-SubCell"/>
</dbReference>
<evidence type="ECO:0000256" key="3">
    <source>
        <dbReference type="ARBA" id="ARBA00022989"/>
    </source>
</evidence>
<feature type="region of interest" description="Disordered" evidence="6">
    <location>
        <begin position="382"/>
        <end position="443"/>
    </location>
</feature>
<dbReference type="AlphaFoldDB" id="A0AA39R4Q9"/>
<comment type="caution">
    <text evidence="9">The sequence shown here is derived from an EMBL/GenBank/DDBJ whole genome shotgun (WGS) entry which is preliminary data.</text>
</comment>
<dbReference type="InterPro" id="IPR052337">
    <property type="entry name" value="SAT4-like"/>
</dbReference>
<keyword evidence="10" id="KW-1185">Reference proteome</keyword>
<sequence length="443" mass="49041">MSGSALVGEPPANQNDYYIIKGFYRGYNLPVMNYSEGIPLLVAPPGAPHGQNRGPGIIGSYSVLIFLLVAITSARLALRYFKKTLKWGPDDYAIILGASGAVTWLAVCIAMVVVGGAGRHIYDITYDQFNRFIELSAADTMLFYISVGLIKVSIALFNRRLTGLTSRKWMIFHNTMLGFIISFIISAIFLELFKCRPFLKSWNLMAYGKMDQPMKCISVVQYGLALNIIHCLLDFALLSVPVIVFCKLKMNMSKRIRLIALFSIGCVSVIGSVNRQIIMVQNALDVTWEASQSQVWTVIDLFFGCVAASLPVLNSLIPKKWRSGVPSVETPAEMSKNRHRFAPETTNNQRPDMYGDIDGDTLSSSNNSVGKDELRFHSEAILHGSGQSTDDKSGSSQRNGNEPITTQWTFNPGYDSFESSNDDGTMRVPQEPPKIVPRGSEFV</sequence>
<feature type="domain" description="Rhodopsin" evidence="8">
    <location>
        <begin position="74"/>
        <end position="317"/>
    </location>
</feature>
<evidence type="ECO:0000256" key="1">
    <source>
        <dbReference type="ARBA" id="ARBA00004141"/>
    </source>
</evidence>
<comment type="similarity">
    <text evidence="5">Belongs to the SAT4 family.</text>
</comment>
<feature type="transmembrane region" description="Helical" evidence="7">
    <location>
        <begin position="224"/>
        <end position="246"/>
    </location>
</feature>
<feature type="transmembrane region" description="Helical" evidence="7">
    <location>
        <begin position="258"/>
        <end position="278"/>
    </location>
</feature>
<keyword evidence="2 7" id="KW-0812">Transmembrane</keyword>